<dbReference type="AlphaFoldDB" id="K7Z8K3"/>
<reference evidence="1 2" key="1">
    <citation type="journal article" date="2012" name="BMC Genomics">
        <title>Genome analysis of a simultaneously predatory and prey-independent, novel Bdellovibrio bacteriovorus from the River Tiber, supports in silico predictions of both ancient and recent lateral gene transfer from diverse bacteria.</title>
        <authorList>
            <person name="Hobley L."/>
            <person name="Lerner T.R."/>
            <person name="Williams L.E."/>
            <person name="Lambert C."/>
            <person name="Till R."/>
            <person name="Milner D.S."/>
            <person name="Basford S.M."/>
            <person name="Capeness M.J."/>
            <person name="Fenton A.K."/>
            <person name="Atterbury R.J."/>
            <person name="Harris M.A."/>
            <person name="Sockett R.E."/>
        </authorList>
    </citation>
    <scope>NUCLEOTIDE SEQUENCE [LARGE SCALE GENOMIC DNA]</scope>
    <source>
        <strain evidence="1 2">Tiberius</strain>
    </source>
</reference>
<dbReference type="RefSeq" id="WP_015090240.1">
    <property type="nucleotide sequence ID" value="NC_019567.1"/>
</dbReference>
<dbReference type="HOGENOM" id="CLU_920293_0_0_7"/>
<dbReference type="PATRIC" id="fig|1069642.3.peg.1059"/>
<dbReference type="SUPFAM" id="SSF56281">
    <property type="entry name" value="Metallo-hydrolase/oxidoreductase"/>
    <property type="match status" value="1"/>
</dbReference>
<dbReference type="STRING" id="1069642.Bdt_1074"/>
<dbReference type="KEGG" id="bbat:Bdt_1074"/>
<dbReference type="InterPro" id="IPR036866">
    <property type="entry name" value="RibonucZ/Hydroxyglut_hydro"/>
</dbReference>
<gene>
    <name evidence="1" type="ORF">Bdt_1074</name>
</gene>
<evidence type="ECO:0000313" key="1">
    <source>
        <dbReference type="EMBL" id="AFY00774.1"/>
    </source>
</evidence>
<name>K7Z8K3_BDEBC</name>
<accession>K7Z8K3</accession>
<organism evidence="1 2">
    <name type="scientific">Bdellovibrio bacteriovorus str. Tiberius</name>
    <dbReference type="NCBI Taxonomy" id="1069642"/>
    <lineage>
        <taxon>Bacteria</taxon>
        <taxon>Pseudomonadati</taxon>
        <taxon>Bdellovibrionota</taxon>
        <taxon>Bdellovibrionia</taxon>
        <taxon>Bdellovibrionales</taxon>
        <taxon>Pseudobdellovibrionaceae</taxon>
        <taxon>Bdellovibrio</taxon>
    </lineage>
</organism>
<proteinExistence type="predicted"/>
<protein>
    <submittedName>
        <fullName evidence="1">Metallo-beta-lactamase family protein</fullName>
    </submittedName>
</protein>
<dbReference type="OrthoDB" id="420651at2"/>
<dbReference type="Proteomes" id="UP000010074">
    <property type="component" value="Chromosome"/>
</dbReference>
<sequence length="302" mass="34437">MKNSNRIISYRSGTEGMDTVTYFFEASNEVVAFDAQLSPDIARRALTYLRQFTDKPITWLVITQPTPDKFNGSSIFQEAGAKILCSVSTTKHFPEIHSHKEFYFKNTTTLFRKKAYPKPPIPNLEFSDSYLLTLSGNEEVYLRSINRPAAAACHTVAHIPSLNSLITGDIIHHKAHCWLEGGLKAGHFDPDIESWITILNDISQRYPLSTIAYGGRGRNTNLKDAVEEQTNYLRKSLEIIQSEIRKLGFNAKEFLGPNSEEMYKDLATKFQLHFPEHELPYLIEGGTYSLVEKILHSQRQYQ</sequence>
<dbReference type="EMBL" id="CP002930">
    <property type="protein sequence ID" value="AFY00774.1"/>
    <property type="molecule type" value="Genomic_DNA"/>
</dbReference>
<dbReference type="Gene3D" id="3.60.15.10">
    <property type="entry name" value="Ribonuclease Z/Hydroxyacylglutathione hydrolase-like"/>
    <property type="match status" value="1"/>
</dbReference>
<evidence type="ECO:0000313" key="2">
    <source>
        <dbReference type="Proteomes" id="UP000010074"/>
    </source>
</evidence>